<protein>
    <submittedName>
        <fullName evidence="2">Uncharacterized protein</fullName>
    </submittedName>
</protein>
<organism evidence="2 3">
    <name type="scientific">Caerostris extrusa</name>
    <name type="common">Bark spider</name>
    <name type="synonym">Caerostris bankana</name>
    <dbReference type="NCBI Taxonomy" id="172846"/>
    <lineage>
        <taxon>Eukaryota</taxon>
        <taxon>Metazoa</taxon>
        <taxon>Ecdysozoa</taxon>
        <taxon>Arthropoda</taxon>
        <taxon>Chelicerata</taxon>
        <taxon>Arachnida</taxon>
        <taxon>Araneae</taxon>
        <taxon>Araneomorphae</taxon>
        <taxon>Entelegynae</taxon>
        <taxon>Araneoidea</taxon>
        <taxon>Araneidae</taxon>
        <taxon>Caerostris</taxon>
    </lineage>
</organism>
<comment type="caution">
    <text evidence="2">The sequence shown here is derived from an EMBL/GenBank/DDBJ whole genome shotgun (WGS) entry which is preliminary data.</text>
</comment>
<feature type="region of interest" description="Disordered" evidence="1">
    <location>
        <begin position="1"/>
        <end position="23"/>
    </location>
</feature>
<evidence type="ECO:0000313" key="3">
    <source>
        <dbReference type="Proteomes" id="UP001054945"/>
    </source>
</evidence>
<dbReference type="AlphaFoldDB" id="A0AAV4P617"/>
<reference evidence="2 3" key="1">
    <citation type="submission" date="2021-06" db="EMBL/GenBank/DDBJ databases">
        <title>Caerostris extrusa draft genome.</title>
        <authorList>
            <person name="Kono N."/>
            <person name="Arakawa K."/>
        </authorList>
    </citation>
    <scope>NUCLEOTIDE SEQUENCE [LARGE SCALE GENOMIC DNA]</scope>
</reference>
<evidence type="ECO:0000256" key="1">
    <source>
        <dbReference type="SAM" id="MobiDB-lite"/>
    </source>
</evidence>
<keyword evidence="3" id="KW-1185">Reference proteome</keyword>
<proteinExistence type="predicted"/>
<dbReference type="Proteomes" id="UP001054945">
    <property type="component" value="Unassembled WGS sequence"/>
</dbReference>
<sequence>MSSAEFFFFPTTPSDDKRSSGSDLNSEKIKAVINDSGSLVPGPQRGACRRYLGGMEGGLTTGVCDARVFRSVNQSSEFRSTLVSLIILLEPFSQSYELWMLSTVKLSFGIWGGGSYYRLLSFLSHLLTA</sequence>
<feature type="compositionally biased region" description="Basic and acidic residues" evidence="1">
    <location>
        <begin position="14"/>
        <end position="23"/>
    </location>
</feature>
<gene>
    <name evidence="2" type="ORF">CEXT_462151</name>
</gene>
<accession>A0AAV4P617</accession>
<dbReference type="EMBL" id="BPLR01021718">
    <property type="protein sequence ID" value="GIX92792.1"/>
    <property type="molecule type" value="Genomic_DNA"/>
</dbReference>
<evidence type="ECO:0000313" key="2">
    <source>
        <dbReference type="EMBL" id="GIX92792.1"/>
    </source>
</evidence>
<name>A0AAV4P617_CAEEX</name>